<dbReference type="PANTHER" id="PTHR30349">
    <property type="entry name" value="PHAGE INTEGRASE-RELATED"/>
    <property type="match status" value="1"/>
</dbReference>
<evidence type="ECO:0000256" key="1">
    <source>
        <dbReference type="ARBA" id="ARBA00008857"/>
    </source>
</evidence>
<dbReference type="Gene3D" id="1.10.443.10">
    <property type="entry name" value="Intergrase catalytic core"/>
    <property type="match status" value="1"/>
</dbReference>
<evidence type="ECO:0000256" key="2">
    <source>
        <dbReference type="ARBA" id="ARBA00022908"/>
    </source>
</evidence>
<dbReference type="Pfam" id="PF00589">
    <property type="entry name" value="Phage_integrase"/>
    <property type="match status" value="1"/>
</dbReference>
<comment type="similarity">
    <text evidence="1">Belongs to the 'phage' integrase family.</text>
</comment>
<dbReference type="SUPFAM" id="SSF56349">
    <property type="entry name" value="DNA breaking-rejoining enzymes"/>
    <property type="match status" value="1"/>
</dbReference>
<dbReference type="PROSITE" id="PS51900">
    <property type="entry name" value="CB"/>
    <property type="match status" value="1"/>
</dbReference>
<comment type="caution">
    <text evidence="8">The sequence shown here is derived from an EMBL/GenBank/DDBJ whole genome shotgun (WGS) entry which is preliminary data.</text>
</comment>
<dbReference type="GO" id="GO:0006310">
    <property type="term" value="P:DNA recombination"/>
    <property type="evidence" value="ECO:0007669"/>
    <property type="project" value="UniProtKB-KW"/>
</dbReference>
<dbReference type="InterPro" id="IPR044068">
    <property type="entry name" value="CB"/>
</dbReference>
<dbReference type="EMBL" id="JAOAMV010000002">
    <property type="protein sequence ID" value="MCT2558416.1"/>
    <property type="molecule type" value="Genomic_DNA"/>
</dbReference>
<evidence type="ECO:0000313" key="9">
    <source>
        <dbReference type="Proteomes" id="UP001142648"/>
    </source>
</evidence>
<dbReference type="InterPro" id="IPR050090">
    <property type="entry name" value="Tyrosine_recombinase_XerCD"/>
</dbReference>
<evidence type="ECO:0000313" key="8">
    <source>
        <dbReference type="EMBL" id="MCT2558416.1"/>
    </source>
</evidence>
<feature type="domain" description="Core-binding (CB)" evidence="7">
    <location>
        <begin position="150"/>
        <end position="261"/>
    </location>
</feature>
<feature type="domain" description="Tyr recombinase" evidence="6">
    <location>
        <begin position="286"/>
        <end position="466"/>
    </location>
</feature>
<evidence type="ECO:0000256" key="5">
    <source>
        <dbReference type="PROSITE-ProRule" id="PRU01248"/>
    </source>
</evidence>
<dbReference type="RefSeq" id="WP_259961228.1">
    <property type="nucleotide sequence ID" value="NZ_JAOAMV010000002.1"/>
</dbReference>
<keyword evidence="9" id="KW-1185">Reference proteome</keyword>
<evidence type="ECO:0000256" key="4">
    <source>
        <dbReference type="ARBA" id="ARBA00023172"/>
    </source>
</evidence>
<evidence type="ECO:0000256" key="3">
    <source>
        <dbReference type="ARBA" id="ARBA00023125"/>
    </source>
</evidence>
<accession>A0A9X2W1X5</accession>
<evidence type="ECO:0000259" key="6">
    <source>
        <dbReference type="PROSITE" id="PS51898"/>
    </source>
</evidence>
<organism evidence="8 9">
    <name type="scientific">Tsuneonella litorea</name>
    <dbReference type="NCBI Taxonomy" id="2976475"/>
    <lineage>
        <taxon>Bacteria</taxon>
        <taxon>Pseudomonadati</taxon>
        <taxon>Pseudomonadota</taxon>
        <taxon>Alphaproteobacteria</taxon>
        <taxon>Sphingomonadales</taxon>
        <taxon>Erythrobacteraceae</taxon>
        <taxon>Tsuneonella</taxon>
    </lineage>
</organism>
<dbReference type="PROSITE" id="PS51898">
    <property type="entry name" value="TYR_RECOMBINASE"/>
    <property type="match status" value="1"/>
</dbReference>
<dbReference type="InterPro" id="IPR002104">
    <property type="entry name" value="Integrase_catalytic"/>
</dbReference>
<name>A0A9X2W1X5_9SPHN</name>
<evidence type="ECO:0000259" key="7">
    <source>
        <dbReference type="PROSITE" id="PS51900"/>
    </source>
</evidence>
<dbReference type="InterPro" id="IPR013762">
    <property type="entry name" value="Integrase-like_cat_sf"/>
</dbReference>
<dbReference type="PANTHER" id="PTHR30349:SF41">
    <property type="entry name" value="INTEGRASE_RECOMBINASE PROTEIN MJ0367-RELATED"/>
    <property type="match status" value="1"/>
</dbReference>
<keyword evidence="2" id="KW-0229">DNA integration</keyword>
<dbReference type="GO" id="GO:0015074">
    <property type="term" value="P:DNA integration"/>
    <property type="evidence" value="ECO:0007669"/>
    <property type="project" value="UniProtKB-KW"/>
</dbReference>
<dbReference type="GO" id="GO:0003677">
    <property type="term" value="F:DNA binding"/>
    <property type="evidence" value="ECO:0007669"/>
    <property type="project" value="UniProtKB-UniRule"/>
</dbReference>
<keyword evidence="3 5" id="KW-0238">DNA-binding</keyword>
<dbReference type="InterPro" id="IPR010998">
    <property type="entry name" value="Integrase_recombinase_N"/>
</dbReference>
<gene>
    <name evidence="8" type="ORF">N0B51_05425</name>
</gene>
<dbReference type="InterPro" id="IPR011010">
    <property type="entry name" value="DNA_brk_join_enz"/>
</dbReference>
<dbReference type="Proteomes" id="UP001142648">
    <property type="component" value="Unassembled WGS sequence"/>
</dbReference>
<keyword evidence="4" id="KW-0233">DNA recombination</keyword>
<proteinExistence type="inferred from homology"/>
<dbReference type="Gene3D" id="1.10.150.130">
    <property type="match status" value="1"/>
</dbReference>
<sequence>MPALQRRHNKWRAKIRVPERLQADHGGRKFLQKTLEALDRPSARLEAAAWELKIKTEWAAKSDAPQARSALRELYRQIQAEAEAGVFILEDDPHSYDAVTAGIGYELEKIEERHGRGELPEAERVRVMALQDAAAARMGRVVPPRKELEPTFRELADEYLKLWKTQHELKETNTEQQKVATFDLFGGYWGSRPIREVRKKDAAEFLDALRQMNPMWGKSPKARSMSWPELQENFGGQAKGMSDATINRHAATLKSYWAWAQERDYCEGNNPFSGFHKRLKEGRNVKGYLAWEPHELEQLFNPPPKRRDVTEVMLVAMYSGMRLDEIASLTRGQIRTEAGVTYANVVDAKTAAGERRVPIHPELSWLAKRAEGDPAERIWPRFNCEGPGKKAGADAGKEFSRFKLARGFASRRKAFHSFRKNFVGQLEEAGVPQSDAAHVVGHEVGFTYRTYNPNGLSLQRLADIVALIRYPGLSLPNPGDA</sequence>
<reference evidence="8" key="1">
    <citation type="submission" date="2022-09" db="EMBL/GenBank/DDBJ databases">
        <title>The genome sequence of Tsuneonella sp. YG55.</title>
        <authorList>
            <person name="Liu Y."/>
        </authorList>
    </citation>
    <scope>NUCLEOTIDE SEQUENCE</scope>
    <source>
        <strain evidence="8">YG55</strain>
    </source>
</reference>
<dbReference type="AlphaFoldDB" id="A0A9X2W1X5"/>
<protein>
    <submittedName>
        <fullName evidence="8">Tyrosine-type recombinase/integrase</fullName>
    </submittedName>
</protein>